<evidence type="ECO:0000256" key="1">
    <source>
        <dbReference type="SAM" id="MobiDB-lite"/>
    </source>
</evidence>
<reference evidence="3" key="1">
    <citation type="submission" date="2020-03" db="EMBL/GenBank/DDBJ databases">
        <title>Hybrid Assembly of Korean Phytophthora infestans isolates.</title>
        <authorList>
            <person name="Prokchorchik M."/>
            <person name="Lee Y."/>
            <person name="Seo J."/>
            <person name="Cho J.-H."/>
            <person name="Park Y.-E."/>
            <person name="Jang D.-C."/>
            <person name="Im J.-S."/>
            <person name="Choi J.-G."/>
            <person name="Park H.-J."/>
            <person name="Lee G.-B."/>
            <person name="Lee Y.-G."/>
            <person name="Hong S.-Y."/>
            <person name="Cho K."/>
            <person name="Sohn K.H."/>
        </authorList>
    </citation>
    <scope>NUCLEOTIDE SEQUENCE</scope>
    <source>
        <strain evidence="3">KR_2_A2</strain>
    </source>
</reference>
<feature type="compositionally biased region" description="Polar residues" evidence="1">
    <location>
        <begin position="70"/>
        <end position="87"/>
    </location>
</feature>
<dbReference type="PANTHER" id="PTHR34409">
    <property type="entry name" value="SET DOMAIN-CONTAINING PROTEIN"/>
    <property type="match status" value="1"/>
</dbReference>
<accession>A0A8S9U7U9</accession>
<evidence type="ECO:0000313" key="4">
    <source>
        <dbReference type="Proteomes" id="UP000704712"/>
    </source>
</evidence>
<gene>
    <name evidence="3" type="ORF">GN958_ATG13633</name>
</gene>
<proteinExistence type="predicted"/>
<protein>
    <recommendedName>
        <fullName evidence="2">DUF6818 domain-containing protein</fullName>
    </recommendedName>
</protein>
<dbReference type="InterPro" id="IPR049203">
    <property type="entry name" value="DUF6818"/>
</dbReference>
<organism evidence="3 4">
    <name type="scientific">Phytophthora infestans</name>
    <name type="common">Potato late blight agent</name>
    <name type="synonym">Botrytis infestans</name>
    <dbReference type="NCBI Taxonomy" id="4787"/>
    <lineage>
        <taxon>Eukaryota</taxon>
        <taxon>Sar</taxon>
        <taxon>Stramenopiles</taxon>
        <taxon>Oomycota</taxon>
        <taxon>Peronosporomycetes</taxon>
        <taxon>Peronosporales</taxon>
        <taxon>Peronosporaceae</taxon>
        <taxon>Phytophthora</taxon>
    </lineage>
</organism>
<feature type="region of interest" description="Disordered" evidence="1">
    <location>
        <begin position="1"/>
        <end position="20"/>
    </location>
</feature>
<name>A0A8S9U7U9_PHYIN</name>
<dbReference type="AlphaFoldDB" id="A0A8S9U7U9"/>
<feature type="domain" description="DUF6818" evidence="2">
    <location>
        <begin position="1"/>
        <end position="71"/>
    </location>
</feature>
<evidence type="ECO:0000259" key="2">
    <source>
        <dbReference type="Pfam" id="PF20681"/>
    </source>
</evidence>
<dbReference type="Pfam" id="PF20681">
    <property type="entry name" value="DUF6818"/>
    <property type="match status" value="1"/>
</dbReference>
<sequence length="123" mass="13535">MWEQVAIQYSASRTRGSPERDFKSLRRKFKNLYSNPKPTGSGEVPLRIKPVIWAKGIQQKIEAEGEYARQQASHTQDTQVSRQSAGTVATRQGLIDVSLVAEIDLSNDEASEAGDAVDEAATD</sequence>
<feature type="region of interest" description="Disordered" evidence="1">
    <location>
        <begin position="65"/>
        <end position="87"/>
    </location>
</feature>
<dbReference type="EMBL" id="JAACNO010001856">
    <property type="protein sequence ID" value="KAF4137165.1"/>
    <property type="molecule type" value="Genomic_DNA"/>
</dbReference>
<evidence type="ECO:0000313" key="3">
    <source>
        <dbReference type="EMBL" id="KAF4137165.1"/>
    </source>
</evidence>
<dbReference type="PANTHER" id="PTHR34409:SF1">
    <property type="entry name" value="MYB-LIKE DOMAIN-CONTAINING PROTEIN"/>
    <property type="match status" value="1"/>
</dbReference>
<dbReference type="Proteomes" id="UP000704712">
    <property type="component" value="Unassembled WGS sequence"/>
</dbReference>
<comment type="caution">
    <text evidence="3">The sequence shown here is derived from an EMBL/GenBank/DDBJ whole genome shotgun (WGS) entry which is preliminary data.</text>
</comment>